<protein>
    <submittedName>
        <fullName evidence="1">Uncharacterized protein</fullName>
    </submittedName>
</protein>
<organism evidence="1 2">
    <name type="scientific">Kitasatospora atroaurantiaca</name>
    <dbReference type="NCBI Taxonomy" id="285545"/>
    <lineage>
        <taxon>Bacteria</taxon>
        <taxon>Bacillati</taxon>
        <taxon>Actinomycetota</taxon>
        <taxon>Actinomycetes</taxon>
        <taxon>Kitasatosporales</taxon>
        <taxon>Streptomycetaceae</taxon>
        <taxon>Kitasatospora</taxon>
    </lineage>
</organism>
<gene>
    <name evidence="1" type="ORF">FB465_0249</name>
</gene>
<evidence type="ECO:0000313" key="1">
    <source>
        <dbReference type="EMBL" id="TWE15356.1"/>
    </source>
</evidence>
<reference evidence="1 2" key="1">
    <citation type="submission" date="2019-06" db="EMBL/GenBank/DDBJ databases">
        <title>Sequencing the genomes of 1000 actinobacteria strains.</title>
        <authorList>
            <person name="Klenk H.-P."/>
        </authorList>
    </citation>
    <scope>NUCLEOTIDE SEQUENCE [LARGE SCALE GENOMIC DNA]</scope>
    <source>
        <strain evidence="1 2">DSM 41649</strain>
    </source>
</reference>
<dbReference type="Proteomes" id="UP000318416">
    <property type="component" value="Unassembled WGS sequence"/>
</dbReference>
<dbReference type="AlphaFoldDB" id="A0A561EIB6"/>
<name>A0A561EIB6_9ACTN</name>
<keyword evidence="2" id="KW-1185">Reference proteome</keyword>
<comment type="caution">
    <text evidence="1">The sequence shown here is derived from an EMBL/GenBank/DDBJ whole genome shotgun (WGS) entry which is preliminary data.</text>
</comment>
<proteinExistence type="predicted"/>
<dbReference type="EMBL" id="VIVR01000001">
    <property type="protein sequence ID" value="TWE15356.1"/>
    <property type="molecule type" value="Genomic_DNA"/>
</dbReference>
<sequence>MVVAVQAECLSEQPYRLAVRSGDPSAFQIPERPHTQARAFRELLLCQSRLDPPGTQHLAELSPVHMPPSVTSLCILGEYTT</sequence>
<evidence type="ECO:0000313" key="2">
    <source>
        <dbReference type="Proteomes" id="UP000318416"/>
    </source>
</evidence>
<accession>A0A561EIB6</accession>